<protein>
    <submittedName>
        <fullName evidence="1">Uncharacterized protein</fullName>
    </submittedName>
</protein>
<proteinExistence type="predicted"/>
<dbReference type="AlphaFoldDB" id="A0A5J4PGQ9"/>
<sequence length="50" mass="5841">MKEVFEAIVVIDESYIGGKPRKENHHNDTDKADTNKRCRVEVQIKRLLSE</sequence>
<evidence type="ECO:0000313" key="1">
    <source>
        <dbReference type="EMBL" id="KAA6308716.1"/>
    </source>
</evidence>
<gene>
    <name evidence="1" type="ORF">EZS27_039668</name>
</gene>
<reference evidence="1" key="1">
    <citation type="submission" date="2019-03" db="EMBL/GenBank/DDBJ databases">
        <title>Single cell metagenomics reveals metabolic interactions within the superorganism composed of flagellate Streblomastix strix and complex community of Bacteroidetes bacteria on its surface.</title>
        <authorList>
            <person name="Treitli S.C."/>
            <person name="Kolisko M."/>
            <person name="Husnik F."/>
            <person name="Keeling P."/>
            <person name="Hampl V."/>
        </authorList>
    </citation>
    <scope>NUCLEOTIDE SEQUENCE</scope>
    <source>
        <strain evidence="1">STM</strain>
    </source>
</reference>
<organism evidence="1">
    <name type="scientific">termite gut metagenome</name>
    <dbReference type="NCBI Taxonomy" id="433724"/>
    <lineage>
        <taxon>unclassified sequences</taxon>
        <taxon>metagenomes</taxon>
        <taxon>organismal metagenomes</taxon>
    </lineage>
</organism>
<dbReference type="EMBL" id="SNRY01008341">
    <property type="protein sequence ID" value="KAA6308716.1"/>
    <property type="molecule type" value="Genomic_DNA"/>
</dbReference>
<name>A0A5J4PGQ9_9ZZZZ</name>
<comment type="caution">
    <text evidence="1">The sequence shown here is derived from an EMBL/GenBank/DDBJ whole genome shotgun (WGS) entry which is preliminary data.</text>
</comment>
<accession>A0A5J4PGQ9</accession>